<feature type="modified residue" description="4-aspartylphosphate" evidence="2">
    <location>
        <position position="56"/>
    </location>
</feature>
<sequence length="128" mass="14624">MNQPTKRVLIVDDSSTLRRIVHEALNIMNFEVIEAESAQAALLTLEEGVVDLIILDWHMPGMDGYNLFLNLQGEPRFKSIPVIMLTAEDRKDSMLKAIRAGIRHYLTKPFTHEDLLARVVQVLKLDQE</sequence>
<evidence type="ECO:0000256" key="2">
    <source>
        <dbReference type="PROSITE-ProRule" id="PRU00169"/>
    </source>
</evidence>
<proteinExistence type="predicted"/>
<evidence type="ECO:0000313" key="5">
    <source>
        <dbReference type="Proteomes" id="UP000177583"/>
    </source>
</evidence>
<dbReference type="SUPFAM" id="SSF52172">
    <property type="entry name" value="CheY-like"/>
    <property type="match status" value="1"/>
</dbReference>
<dbReference type="AlphaFoldDB" id="A0A1F6GMQ3"/>
<dbReference type="InterPro" id="IPR011006">
    <property type="entry name" value="CheY-like_superfamily"/>
</dbReference>
<dbReference type="Pfam" id="PF00072">
    <property type="entry name" value="Response_reg"/>
    <property type="match status" value="1"/>
</dbReference>
<dbReference type="InterPro" id="IPR050595">
    <property type="entry name" value="Bact_response_regulator"/>
</dbReference>
<dbReference type="InterPro" id="IPR001789">
    <property type="entry name" value="Sig_transdc_resp-reg_receiver"/>
</dbReference>
<dbReference type="EMBL" id="MFNF01000057">
    <property type="protein sequence ID" value="OGG99406.1"/>
    <property type="molecule type" value="Genomic_DNA"/>
</dbReference>
<dbReference type="SMART" id="SM00448">
    <property type="entry name" value="REC"/>
    <property type="match status" value="1"/>
</dbReference>
<dbReference type="PANTHER" id="PTHR44591">
    <property type="entry name" value="STRESS RESPONSE REGULATOR PROTEIN 1"/>
    <property type="match status" value="1"/>
</dbReference>
<name>A0A1F6GMQ3_9PROT</name>
<feature type="domain" description="Response regulatory" evidence="3">
    <location>
        <begin position="7"/>
        <end position="123"/>
    </location>
</feature>
<keyword evidence="1 2" id="KW-0597">Phosphoprotein</keyword>
<comment type="caution">
    <text evidence="4">The sequence shown here is derived from an EMBL/GenBank/DDBJ whole genome shotgun (WGS) entry which is preliminary data.</text>
</comment>
<evidence type="ECO:0000259" key="3">
    <source>
        <dbReference type="PROSITE" id="PS50110"/>
    </source>
</evidence>
<dbReference type="GO" id="GO:0000160">
    <property type="term" value="P:phosphorelay signal transduction system"/>
    <property type="evidence" value="ECO:0007669"/>
    <property type="project" value="InterPro"/>
</dbReference>
<evidence type="ECO:0000313" key="4">
    <source>
        <dbReference type="EMBL" id="OGG99406.1"/>
    </source>
</evidence>
<protein>
    <recommendedName>
        <fullName evidence="3">Response regulatory domain-containing protein</fullName>
    </recommendedName>
</protein>
<dbReference type="Gene3D" id="3.40.50.2300">
    <property type="match status" value="1"/>
</dbReference>
<reference evidence="4 5" key="1">
    <citation type="journal article" date="2016" name="Nat. Commun.">
        <title>Thousands of microbial genomes shed light on interconnected biogeochemical processes in an aquifer system.</title>
        <authorList>
            <person name="Anantharaman K."/>
            <person name="Brown C.T."/>
            <person name="Hug L.A."/>
            <person name="Sharon I."/>
            <person name="Castelle C.J."/>
            <person name="Probst A.J."/>
            <person name="Thomas B.C."/>
            <person name="Singh A."/>
            <person name="Wilkins M.J."/>
            <person name="Karaoz U."/>
            <person name="Brodie E.L."/>
            <person name="Williams K.H."/>
            <person name="Hubbard S.S."/>
            <person name="Banfield J.F."/>
        </authorList>
    </citation>
    <scope>NUCLEOTIDE SEQUENCE [LARGE SCALE GENOMIC DNA]</scope>
</reference>
<dbReference type="Proteomes" id="UP000177583">
    <property type="component" value="Unassembled WGS sequence"/>
</dbReference>
<dbReference type="PANTHER" id="PTHR44591:SF3">
    <property type="entry name" value="RESPONSE REGULATORY DOMAIN-CONTAINING PROTEIN"/>
    <property type="match status" value="1"/>
</dbReference>
<dbReference type="PROSITE" id="PS50110">
    <property type="entry name" value="RESPONSE_REGULATORY"/>
    <property type="match status" value="1"/>
</dbReference>
<organism evidence="4 5">
    <name type="scientific">Candidatus Lambdaproteobacteria bacterium RIFOXYD2_FULL_56_26</name>
    <dbReference type="NCBI Taxonomy" id="1817773"/>
    <lineage>
        <taxon>Bacteria</taxon>
        <taxon>Pseudomonadati</taxon>
        <taxon>Pseudomonadota</taxon>
        <taxon>Candidatus Lambdaproteobacteria</taxon>
    </lineage>
</organism>
<evidence type="ECO:0000256" key="1">
    <source>
        <dbReference type="ARBA" id="ARBA00022553"/>
    </source>
</evidence>
<accession>A0A1F6GMQ3</accession>
<gene>
    <name evidence="4" type="ORF">A2557_12460</name>
</gene>